<proteinExistence type="predicted"/>
<dbReference type="AlphaFoldDB" id="A0A7W7RPR2"/>
<dbReference type="EMBL" id="JACHJT010000003">
    <property type="protein sequence ID" value="MBB4935632.1"/>
    <property type="molecule type" value="Genomic_DNA"/>
</dbReference>
<keyword evidence="3" id="KW-1185">Reference proteome</keyword>
<evidence type="ECO:0000256" key="1">
    <source>
        <dbReference type="SAM" id="MobiDB-lite"/>
    </source>
</evidence>
<evidence type="ECO:0000313" key="2">
    <source>
        <dbReference type="EMBL" id="MBB4935632.1"/>
    </source>
</evidence>
<organism evidence="2 3">
    <name type="scientific">Lipingzhangella halophila</name>
    <dbReference type="NCBI Taxonomy" id="1783352"/>
    <lineage>
        <taxon>Bacteria</taxon>
        <taxon>Bacillati</taxon>
        <taxon>Actinomycetota</taxon>
        <taxon>Actinomycetes</taxon>
        <taxon>Streptosporangiales</taxon>
        <taxon>Nocardiopsidaceae</taxon>
        <taxon>Lipingzhangella</taxon>
    </lineage>
</organism>
<feature type="region of interest" description="Disordered" evidence="1">
    <location>
        <begin position="1"/>
        <end position="24"/>
    </location>
</feature>
<accession>A0A7W7RPR2</accession>
<reference evidence="2 3" key="1">
    <citation type="submission" date="2020-08" db="EMBL/GenBank/DDBJ databases">
        <title>Sequencing the genomes of 1000 actinobacteria strains.</title>
        <authorList>
            <person name="Klenk H.-P."/>
        </authorList>
    </citation>
    <scope>NUCLEOTIDE SEQUENCE [LARGE SCALE GENOMIC DNA]</scope>
    <source>
        <strain evidence="2 3">DSM 102030</strain>
    </source>
</reference>
<dbReference type="Proteomes" id="UP000523007">
    <property type="component" value="Unassembled WGS sequence"/>
</dbReference>
<feature type="non-terminal residue" evidence="2">
    <location>
        <position position="1"/>
    </location>
</feature>
<name>A0A7W7RPR2_9ACTN</name>
<sequence length="38" mass="4036">TETARSRPRPLVSPLVHGPDSGMSTAEYALGLLPKTQT</sequence>
<protein>
    <submittedName>
        <fullName evidence="2">Uncharacterized protein</fullName>
    </submittedName>
</protein>
<evidence type="ECO:0000313" key="3">
    <source>
        <dbReference type="Proteomes" id="UP000523007"/>
    </source>
</evidence>
<gene>
    <name evidence="2" type="ORF">F4561_006541</name>
</gene>
<comment type="caution">
    <text evidence="2">The sequence shown here is derived from an EMBL/GenBank/DDBJ whole genome shotgun (WGS) entry which is preliminary data.</text>
</comment>